<dbReference type="SMART" id="SM00487">
    <property type="entry name" value="DEXDc"/>
    <property type="match status" value="1"/>
</dbReference>
<dbReference type="EMBL" id="JAUJFL010000001">
    <property type="protein sequence ID" value="KAK2614083.1"/>
    <property type="molecule type" value="Genomic_DNA"/>
</dbReference>
<keyword evidence="6" id="KW-0862">Zinc</keyword>
<dbReference type="Proteomes" id="UP001265746">
    <property type="component" value="Unassembled WGS sequence"/>
</dbReference>
<dbReference type="SUPFAM" id="SSF52540">
    <property type="entry name" value="P-loop containing nucleoside triphosphate hydrolases"/>
    <property type="match status" value="2"/>
</dbReference>
<comment type="similarity">
    <text evidence="1">Belongs to the SNF2/RAD54 helicase family.</text>
</comment>
<dbReference type="InterPro" id="IPR013083">
    <property type="entry name" value="Znf_RING/FYVE/PHD"/>
</dbReference>
<feature type="domain" description="RING-type" evidence="8">
    <location>
        <begin position="794"/>
        <end position="843"/>
    </location>
</feature>
<name>A0AAD9SQJ5_PHOAM</name>
<dbReference type="InterPro" id="IPR001841">
    <property type="entry name" value="Znf_RING"/>
</dbReference>
<dbReference type="PROSITE" id="PS51192">
    <property type="entry name" value="HELICASE_ATP_BIND_1"/>
    <property type="match status" value="1"/>
</dbReference>
<proteinExistence type="inferred from homology"/>
<comment type="caution">
    <text evidence="11">The sequence shown here is derived from an EMBL/GenBank/DDBJ whole genome shotgun (WGS) entry which is preliminary data.</text>
</comment>
<dbReference type="GO" id="GO:0008270">
    <property type="term" value="F:zinc ion binding"/>
    <property type="evidence" value="ECO:0007669"/>
    <property type="project" value="UniProtKB-KW"/>
</dbReference>
<accession>A0AAD9SQJ5</accession>
<dbReference type="GO" id="GO:0006281">
    <property type="term" value="P:DNA repair"/>
    <property type="evidence" value="ECO:0007669"/>
    <property type="project" value="TreeGrafter"/>
</dbReference>
<dbReference type="InterPro" id="IPR000330">
    <property type="entry name" value="SNF2_N"/>
</dbReference>
<dbReference type="SUPFAM" id="SSF57850">
    <property type="entry name" value="RING/U-box"/>
    <property type="match status" value="1"/>
</dbReference>
<keyword evidence="3" id="KW-0378">Hydrolase</keyword>
<evidence type="ECO:0000256" key="1">
    <source>
        <dbReference type="ARBA" id="ARBA00007025"/>
    </source>
</evidence>
<dbReference type="GO" id="GO:0005634">
    <property type="term" value="C:nucleus"/>
    <property type="evidence" value="ECO:0007669"/>
    <property type="project" value="TreeGrafter"/>
</dbReference>
<evidence type="ECO:0000256" key="7">
    <source>
        <dbReference type="SAM" id="MobiDB-lite"/>
    </source>
</evidence>
<keyword evidence="6" id="KW-0479">Metal-binding</keyword>
<feature type="compositionally biased region" description="Acidic residues" evidence="7">
    <location>
        <begin position="1085"/>
        <end position="1094"/>
    </location>
</feature>
<dbReference type="GO" id="GO:0004386">
    <property type="term" value="F:helicase activity"/>
    <property type="evidence" value="ECO:0007669"/>
    <property type="project" value="UniProtKB-KW"/>
</dbReference>
<dbReference type="SMART" id="SM00184">
    <property type="entry name" value="RING"/>
    <property type="match status" value="1"/>
</dbReference>
<dbReference type="GO" id="GO:0016787">
    <property type="term" value="F:hydrolase activity"/>
    <property type="evidence" value="ECO:0007669"/>
    <property type="project" value="UniProtKB-KW"/>
</dbReference>
<evidence type="ECO:0000256" key="3">
    <source>
        <dbReference type="ARBA" id="ARBA00022801"/>
    </source>
</evidence>
<dbReference type="SMART" id="SM00490">
    <property type="entry name" value="HELICc"/>
    <property type="match status" value="1"/>
</dbReference>
<evidence type="ECO:0000256" key="4">
    <source>
        <dbReference type="ARBA" id="ARBA00022806"/>
    </source>
</evidence>
<evidence type="ECO:0000259" key="9">
    <source>
        <dbReference type="PROSITE" id="PS51192"/>
    </source>
</evidence>
<feature type="compositionally biased region" description="Polar residues" evidence="7">
    <location>
        <begin position="1"/>
        <end position="11"/>
    </location>
</feature>
<dbReference type="AlphaFoldDB" id="A0AAD9SQJ5"/>
<evidence type="ECO:0000256" key="5">
    <source>
        <dbReference type="ARBA" id="ARBA00022840"/>
    </source>
</evidence>
<dbReference type="PANTHER" id="PTHR45626:SF17">
    <property type="entry name" value="HELICASE-LIKE TRANSCRIPTION FACTOR"/>
    <property type="match status" value="1"/>
</dbReference>
<feature type="region of interest" description="Disordered" evidence="7">
    <location>
        <begin position="235"/>
        <end position="285"/>
    </location>
</feature>
<keyword evidence="5" id="KW-0067">ATP-binding</keyword>
<evidence type="ECO:0008006" key="13">
    <source>
        <dbReference type="Google" id="ProtNLM"/>
    </source>
</evidence>
<organism evidence="11 12">
    <name type="scientific">Phomopsis amygdali</name>
    <name type="common">Fusicoccum amygdali</name>
    <dbReference type="NCBI Taxonomy" id="1214568"/>
    <lineage>
        <taxon>Eukaryota</taxon>
        <taxon>Fungi</taxon>
        <taxon>Dikarya</taxon>
        <taxon>Ascomycota</taxon>
        <taxon>Pezizomycotina</taxon>
        <taxon>Sordariomycetes</taxon>
        <taxon>Sordariomycetidae</taxon>
        <taxon>Diaporthales</taxon>
        <taxon>Diaporthaceae</taxon>
        <taxon>Diaporthe</taxon>
    </lineage>
</organism>
<evidence type="ECO:0000313" key="11">
    <source>
        <dbReference type="EMBL" id="KAK2614083.1"/>
    </source>
</evidence>
<dbReference type="InterPro" id="IPR001650">
    <property type="entry name" value="Helicase_C-like"/>
</dbReference>
<dbReference type="GO" id="GO:0005524">
    <property type="term" value="F:ATP binding"/>
    <property type="evidence" value="ECO:0007669"/>
    <property type="project" value="UniProtKB-KW"/>
</dbReference>
<gene>
    <name evidence="11" type="ORF">N8I77_000941</name>
</gene>
<evidence type="ECO:0000256" key="6">
    <source>
        <dbReference type="PROSITE-ProRule" id="PRU00175"/>
    </source>
</evidence>
<feature type="compositionally biased region" description="Basic and acidic residues" evidence="7">
    <location>
        <begin position="28"/>
        <end position="47"/>
    </location>
</feature>
<evidence type="ECO:0000313" key="12">
    <source>
        <dbReference type="Proteomes" id="UP001265746"/>
    </source>
</evidence>
<feature type="region of interest" description="Disordered" evidence="7">
    <location>
        <begin position="1"/>
        <end position="50"/>
    </location>
</feature>
<dbReference type="InterPro" id="IPR050628">
    <property type="entry name" value="SNF2_RAD54_helicase_TF"/>
</dbReference>
<evidence type="ECO:0000259" key="8">
    <source>
        <dbReference type="PROSITE" id="PS50089"/>
    </source>
</evidence>
<evidence type="ECO:0000259" key="10">
    <source>
        <dbReference type="PROSITE" id="PS51194"/>
    </source>
</evidence>
<feature type="region of interest" description="Disordered" evidence="7">
    <location>
        <begin position="1078"/>
        <end position="1109"/>
    </location>
</feature>
<dbReference type="CDD" id="cd18008">
    <property type="entry name" value="DEXDc_SHPRH-like"/>
    <property type="match status" value="1"/>
</dbReference>
<dbReference type="Gene3D" id="3.30.40.10">
    <property type="entry name" value="Zinc/RING finger domain, C3HC4 (zinc finger)"/>
    <property type="match status" value="1"/>
</dbReference>
<dbReference type="Gene3D" id="3.40.50.300">
    <property type="entry name" value="P-loop containing nucleotide triphosphate hydrolases"/>
    <property type="match status" value="1"/>
</dbReference>
<protein>
    <recommendedName>
        <fullName evidence="13">DNA repair protein RAD5</fullName>
    </recommendedName>
</protein>
<dbReference type="InterPro" id="IPR027417">
    <property type="entry name" value="P-loop_NTPase"/>
</dbReference>
<dbReference type="PROSITE" id="PS51194">
    <property type="entry name" value="HELICASE_CTER"/>
    <property type="match status" value="1"/>
</dbReference>
<dbReference type="Pfam" id="PF00271">
    <property type="entry name" value="Helicase_C"/>
    <property type="match status" value="1"/>
</dbReference>
<dbReference type="Pfam" id="PF00176">
    <property type="entry name" value="SNF2-rel_dom"/>
    <property type="match status" value="1"/>
</dbReference>
<dbReference type="PROSITE" id="PS50089">
    <property type="entry name" value="ZF_RING_2"/>
    <property type="match status" value="1"/>
</dbReference>
<evidence type="ECO:0000256" key="2">
    <source>
        <dbReference type="ARBA" id="ARBA00022741"/>
    </source>
</evidence>
<dbReference type="CDD" id="cd18793">
    <property type="entry name" value="SF2_C_SNF"/>
    <property type="match status" value="1"/>
</dbReference>
<dbReference type="InterPro" id="IPR038718">
    <property type="entry name" value="SNF2-like_sf"/>
</dbReference>
<keyword evidence="2" id="KW-0547">Nucleotide-binding</keyword>
<feature type="region of interest" description="Disordered" evidence="7">
    <location>
        <begin position="95"/>
        <end position="115"/>
    </location>
</feature>
<keyword evidence="6" id="KW-0863">Zinc-finger</keyword>
<keyword evidence="12" id="KW-1185">Reference proteome</keyword>
<feature type="domain" description="Helicase ATP-binding" evidence="9">
    <location>
        <begin position="412"/>
        <end position="588"/>
    </location>
</feature>
<feature type="region of interest" description="Disordered" evidence="7">
    <location>
        <begin position="679"/>
        <end position="699"/>
    </location>
</feature>
<dbReference type="GO" id="GO:0008094">
    <property type="term" value="F:ATP-dependent activity, acting on DNA"/>
    <property type="evidence" value="ECO:0007669"/>
    <property type="project" value="TreeGrafter"/>
</dbReference>
<reference evidence="11" key="1">
    <citation type="submission" date="2023-06" db="EMBL/GenBank/DDBJ databases">
        <authorList>
            <person name="Noh H."/>
        </authorList>
    </citation>
    <scope>NUCLEOTIDE SEQUENCE</scope>
    <source>
        <strain evidence="11">DUCC20226</strain>
    </source>
</reference>
<keyword evidence="4" id="KW-0347">Helicase</keyword>
<dbReference type="Gene3D" id="3.40.50.10810">
    <property type="entry name" value="Tandem AAA-ATPase domain"/>
    <property type="match status" value="1"/>
</dbReference>
<dbReference type="InterPro" id="IPR049730">
    <property type="entry name" value="SNF2/RAD54-like_C"/>
</dbReference>
<dbReference type="PANTHER" id="PTHR45626">
    <property type="entry name" value="TRANSCRIPTION TERMINATION FACTOR 2-RELATED"/>
    <property type="match status" value="1"/>
</dbReference>
<feature type="domain" description="Helicase C-terminal" evidence="10">
    <location>
        <begin position="913"/>
        <end position="1059"/>
    </location>
</feature>
<sequence>MDDPTKSSNQPEGVASASPFTKAQVPEPTHKSESISQERNDSKDGKSPDTVMELVPIAYVSPGAIDVSTVDVPNKEGIAVVEAPEPALDKERLVDEDYNKPPPQPASFGVDDGSDASTLVKVPQAKLEYARQEHPHDTINDAEAAVGKSSANPANPLPMNQDDMFCDRSDDDIDKEMKSLIHEEELLQHRQSESYWTDQDAMRLQWVHERMELLDNVWASRTVPQARAAAKCLGHNELPQSHMPVRGTKKSTASNKRKSEASTDDNPVVKKPRTSTKPTKGQKQAVDFVTKSMFNQMSGETDESLNADAMKNLESISKAPTLIREHLKAIQAAGLELPNAKPEIIKAHAKALGGISRAFSTIVSPWVTEGDGKKTIDDFKWQITGMRYPLHHHQLVAAGNMSTIEKDNENDGSTKFALLSGLLYDHMGYGKTIETLACILSNSPRGKRSFNGSWTTLVVVPKSAAEQWADEVKIHCTNVTATVYDKGSEASKEKWRKELASDILIITYDQLRVSHQRFEGKKKPKSWLFESKFYRVVLDEAHKIKNPKSEIFGICLKLKSKHKWCLTGTPIQNGVSEIFAPLKFLGHPMVEDFSDFKSKYLGGRGGKDLPTEGPRYSDLSRLLEPIMIMRTPGHSFLGCALVSLPETHALLSHVTLSREEEIIQEYIDKHMRAYLTKKAAGQTKEKKPGRPRKNTSQAAVVPSEKLSWQSLNEVLMRKRQSVASPALLENLVKGGIWTLGQVRSMRDEVHKTGTVDTPFIDLFEKWIKEPKSRDYSSGNKKVDELQAQAGTTVCAQCLKPHSEVSEPQESECGHIWCKRCLEGTISFLKHIEPNQDPRCPRCSKVLGAARPCLLLPTISDRSRKSKIRRSRLRGDDYNGFQPRDEGGSTLFRIMDTASSAVPLSSKMKTVLKQIQDWQVEAKEDKIIVFSQFIGFSRLLGRALQDNGIDFLYFIGEMDDDQRQQAKLTFKEHSEVKVLMISMKCGGEALNLTTANRVIIADPWWNRSVEAQAIARVYRIGQTKTTYATRVLAGNTIDDEIYHLQEKKLSQMRNCLEEFQADKGLGARALRRLLGSRWKEKGDDDHGSDDESDFDYEVKEDNSEDGDYLD</sequence>
<dbReference type="InterPro" id="IPR014001">
    <property type="entry name" value="Helicase_ATP-bd"/>
</dbReference>